<evidence type="ECO:0000256" key="9">
    <source>
        <dbReference type="PIRSR" id="PIRSR602401-1"/>
    </source>
</evidence>
<evidence type="ECO:0000256" key="7">
    <source>
        <dbReference type="ARBA" id="ARBA00023004"/>
    </source>
</evidence>
<gene>
    <name evidence="11" type="ORF">D9613_003938</name>
</gene>
<evidence type="ECO:0000256" key="10">
    <source>
        <dbReference type="RuleBase" id="RU000461"/>
    </source>
</evidence>
<comment type="similarity">
    <text evidence="3 10">Belongs to the cytochrome P450 family.</text>
</comment>
<dbReference type="PANTHER" id="PTHR46300:SF7">
    <property type="entry name" value="P450, PUTATIVE (EUROFUNG)-RELATED"/>
    <property type="match status" value="1"/>
</dbReference>
<dbReference type="GO" id="GO:0005506">
    <property type="term" value="F:iron ion binding"/>
    <property type="evidence" value="ECO:0007669"/>
    <property type="project" value="InterPro"/>
</dbReference>
<dbReference type="InterPro" id="IPR036396">
    <property type="entry name" value="Cyt_P450_sf"/>
</dbReference>
<proteinExistence type="inferred from homology"/>
<dbReference type="InterPro" id="IPR001128">
    <property type="entry name" value="Cyt_P450"/>
</dbReference>
<evidence type="ECO:0000256" key="6">
    <source>
        <dbReference type="ARBA" id="ARBA00023002"/>
    </source>
</evidence>
<dbReference type="InterPro" id="IPR050364">
    <property type="entry name" value="Cytochrome_P450_fung"/>
</dbReference>
<dbReference type="Pfam" id="PF00067">
    <property type="entry name" value="p450"/>
    <property type="match status" value="1"/>
</dbReference>
<dbReference type="AlphaFoldDB" id="A0A8H4QK22"/>
<dbReference type="GO" id="GO:0016705">
    <property type="term" value="F:oxidoreductase activity, acting on paired donors, with incorporation or reduction of molecular oxygen"/>
    <property type="evidence" value="ECO:0007669"/>
    <property type="project" value="InterPro"/>
</dbReference>
<dbReference type="SUPFAM" id="SSF48264">
    <property type="entry name" value="Cytochrome P450"/>
    <property type="match status" value="1"/>
</dbReference>
<evidence type="ECO:0000256" key="1">
    <source>
        <dbReference type="ARBA" id="ARBA00001971"/>
    </source>
</evidence>
<comment type="caution">
    <text evidence="11">The sequence shown here is derived from an EMBL/GenBank/DDBJ whole genome shotgun (WGS) entry which is preliminary data.</text>
</comment>
<comment type="cofactor">
    <cofactor evidence="1 9">
        <name>heme</name>
        <dbReference type="ChEBI" id="CHEBI:30413"/>
    </cofactor>
</comment>
<dbReference type="EMBL" id="JAACJL010000057">
    <property type="protein sequence ID" value="KAF4612333.1"/>
    <property type="molecule type" value="Genomic_DNA"/>
</dbReference>
<dbReference type="PRINTS" id="PR00463">
    <property type="entry name" value="EP450I"/>
</dbReference>
<name>A0A8H4QK22_9AGAR</name>
<evidence type="ECO:0008006" key="13">
    <source>
        <dbReference type="Google" id="ProtNLM"/>
    </source>
</evidence>
<dbReference type="PROSITE" id="PS00086">
    <property type="entry name" value="CYTOCHROME_P450"/>
    <property type="match status" value="1"/>
</dbReference>
<keyword evidence="8 10" id="KW-0503">Monooxygenase</keyword>
<dbReference type="PRINTS" id="PR00385">
    <property type="entry name" value="P450"/>
</dbReference>
<evidence type="ECO:0000256" key="4">
    <source>
        <dbReference type="ARBA" id="ARBA00022617"/>
    </source>
</evidence>
<reference evidence="11 12" key="1">
    <citation type="submission" date="2019-12" db="EMBL/GenBank/DDBJ databases">
        <authorList>
            <person name="Floudas D."/>
            <person name="Bentzer J."/>
            <person name="Ahren D."/>
            <person name="Johansson T."/>
            <person name="Persson P."/>
            <person name="Tunlid A."/>
        </authorList>
    </citation>
    <scope>NUCLEOTIDE SEQUENCE [LARGE SCALE GENOMIC DNA]</scope>
    <source>
        <strain evidence="11 12">CBS 102.39</strain>
    </source>
</reference>
<accession>A0A8H4QK22</accession>
<feature type="binding site" description="axial binding residue" evidence="9">
    <location>
        <position position="447"/>
    </location>
    <ligand>
        <name>heme</name>
        <dbReference type="ChEBI" id="CHEBI:30413"/>
    </ligand>
    <ligandPart>
        <name>Fe</name>
        <dbReference type="ChEBI" id="CHEBI:18248"/>
    </ligandPart>
</feature>
<dbReference type="Proteomes" id="UP000521872">
    <property type="component" value="Unassembled WGS sequence"/>
</dbReference>
<keyword evidence="7 9" id="KW-0408">Iron</keyword>
<dbReference type="GO" id="GO:0020037">
    <property type="term" value="F:heme binding"/>
    <property type="evidence" value="ECO:0007669"/>
    <property type="project" value="InterPro"/>
</dbReference>
<dbReference type="InterPro" id="IPR002401">
    <property type="entry name" value="Cyt_P450_E_grp-I"/>
</dbReference>
<protein>
    <recommendedName>
        <fullName evidence="13">Cytochrome P450</fullName>
    </recommendedName>
</protein>
<sequence length="525" mass="59247">MLSVEALTLFAAYVATIWFYRWMRPRTRSLPLPPGPKRLLFVGNYFSMPSSCEWVTYSKWCKEYNSDIIYLKVFGMSMIVLNTYETSSELLESRSSIYSGRLQSTMVNELMGWDFDLGFAQYGEKWSAYLNSKFSRNLFHPAAAELYKPQLLTAARDFLLTCLEDPEVLSNLKLMAAKTIMRISYGLDVTSKDDPFVKTAENAMKPVSTAILPGAFLVDMLPILKHVPDWVPGAGFKRQAKDWNNKRLDMLNLPYEAAKQALNSGKFRPSIVSQNLQRLQEEVDAKNVRYSIDEEDVKAIAGVVYTGGADTTVTAISSCILAALEYPEVLRKAQQEIHDVLGEIRLPDFTDMDSLPYCTAVVKEAMRWRPVLPINLPHQVMTDDEYRGYRIPAGSIIIQNAWAMLHDENVYPDPFAFKPERFIRHGKLDPSVRDPTKICFGAGRRICPGRFMAFPAVWITVVSMMAVFDIEKSVDERGNVIEPDHGFAPGIVSSPNRITCTIKPRSKEAEALIQASASCDYTQGL</sequence>
<dbReference type="InterPro" id="IPR017972">
    <property type="entry name" value="Cyt_P450_CS"/>
</dbReference>
<evidence type="ECO:0000313" key="11">
    <source>
        <dbReference type="EMBL" id="KAF4612333.1"/>
    </source>
</evidence>
<comment type="pathway">
    <text evidence="2">Secondary metabolite biosynthesis.</text>
</comment>
<dbReference type="Gene3D" id="1.10.630.10">
    <property type="entry name" value="Cytochrome P450"/>
    <property type="match status" value="1"/>
</dbReference>
<evidence type="ECO:0000256" key="2">
    <source>
        <dbReference type="ARBA" id="ARBA00005179"/>
    </source>
</evidence>
<evidence type="ECO:0000256" key="3">
    <source>
        <dbReference type="ARBA" id="ARBA00010617"/>
    </source>
</evidence>
<keyword evidence="6 10" id="KW-0560">Oxidoreductase</keyword>
<dbReference type="GO" id="GO:0004497">
    <property type="term" value="F:monooxygenase activity"/>
    <property type="evidence" value="ECO:0007669"/>
    <property type="project" value="UniProtKB-KW"/>
</dbReference>
<evidence type="ECO:0000313" key="12">
    <source>
        <dbReference type="Proteomes" id="UP000521872"/>
    </source>
</evidence>
<dbReference type="PANTHER" id="PTHR46300">
    <property type="entry name" value="P450, PUTATIVE (EUROFUNG)-RELATED-RELATED"/>
    <property type="match status" value="1"/>
</dbReference>
<keyword evidence="5 9" id="KW-0479">Metal-binding</keyword>
<organism evidence="11 12">
    <name type="scientific">Agrocybe pediades</name>
    <dbReference type="NCBI Taxonomy" id="84607"/>
    <lineage>
        <taxon>Eukaryota</taxon>
        <taxon>Fungi</taxon>
        <taxon>Dikarya</taxon>
        <taxon>Basidiomycota</taxon>
        <taxon>Agaricomycotina</taxon>
        <taxon>Agaricomycetes</taxon>
        <taxon>Agaricomycetidae</taxon>
        <taxon>Agaricales</taxon>
        <taxon>Agaricineae</taxon>
        <taxon>Strophariaceae</taxon>
        <taxon>Agrocybe</taxon>
    </lineage>
</organism>
<dbReference type="CDD" id="cd11065">
    <property type="entry name" value="CYP64-like"/>
    <property type="match status" value="1"/>
</dbReference>
<evidence type="ECO:0000256" key="8">
    <source>
        <dbReference type="ARBA" id="ARBA00023033"/>
    </source>
</evidence>
<keyword evidence="4 9" id="KW-0349">Heme</keyword>
<evidence type="ECO:0000256" key="5">
    <source>
        <dbReference type="ARBA" id="ARBA00022723"/>
    </source>
</evidence>
<keyword evidence="12" id="KW-1185">Reference proteome</keyword>